<reference evidence="1 2" key="1">
    <citation type="submission" date="2017-01" db="EMBL/GenBank/DDBJ databases">
        <title>Genome Analysis of Deinococcus marmoris KOPRI26562.</title>
        <authorList>
            <person name="Kim J.H."/>
            <person name="Oh H.-M."/>
        </authorList>
    </citation>
    <scope>NUCLEOTIDE SEQUENCE [LARGE SCALE GENOMIC DNA]</scope>
    <source>
        <strain evidence="1 2">KOPRI26562</strain>
    </source>
</reference>
<sequence length="90" mass="10551">MDIVVGVRCNRKLKDGRQMRDLMVRGSLVKPTGLDQAMCVSWVWLYRNKEPEQRFVMSNLDLGGKYLARVGKRRWRTLRLFQNGQGPLRT</sequence>
<dbReference type="EMBL" id="MSTI01000128">
    <property type="protein sequence ID" value="OLV16784.1"/>
    <property type="molecule type" value="Genomic_DNA"/>
</dbReference>
<organism evidence="1 2">
    <name type="scientific">Deinococcus marmoris</name>
    <dbReference type="NCBI Taxonomy" id="249408"/>
    <lineage>
        <taxon>Bacteria</taxon>
        <taxon>Thermotogati</taxon>
        <taxon>Deinococcota</taxon>
        <taxon>Deinococci</taxon>
        <taxon>Deinococcales</taxon>
        <taxon>Deinococcaceae</taxon>
        <taxon>Deinococcus</taxon>
    </lineage>
</organism>
<protein>
    <submittedName>
        <fullName evidence="1">Uncharacterized protein</fullName>
    </submittedName>
</protein>
<name>A0A1U7NV42_9DEIO</name>
<comment type="caution">
    <text evidence="1">The sequence shown here is derived from an EMBL/GenBank/DDBJ whole genome shotgun (WGS) entry which is preliminary data.</text>
</comment>
<keyword evidence="2" id="KW-1185">Reference proteome</keyword>
<dbReference type="Proteomes" id="UP000186607">
    <property type="component" value="Unassembled WGS sequence"/>
</dbReference>
<accession>A0A1U7NV42</accession>
<evidence type="ECO:0000313" key="1">
    <source>
        <dbReference type="EMBL" id="OLV16784.1"/>
    </source>
</evidence>
<gene>
    <name evidence="1" type="ORF">BOO71_0010870</name>
</gene>
<proteinExistence type="predicted"/>
<dbReference type="AlphaFoldDB" id="A0A1U7NV42"/>
<evidence type="ECO:0000313" key="2">
    <source>
        <dbReference type="Proteomes" id="UP000186607"/>
    </source>
</evidence>